<evidence type="ECO:0000313" key="3">
    <source>
        <dbReference type="Proteomes" id="UP000423396"/>
    </source>
</evidence>
<dbReference type="EMBL" id="CP045483">
    <property type="protein sequence ID" value="QGR20481.1"/>
    <property type="molecule type" value="Genomic_DNA"/>
</dbReference>
<dbReference type="AlphaFoldDB" id="A0A650CRJ7"/>
<accession>A0A650CRJ7</accession>
<sequence length="194" mass="21553">MKFRELNEALSFVLAILSLAVAFISFNPLYLGITVLAATTAVVPHELAHRQTARNYGCNSRFVLSFKGFLVTFLINFLSGYFKLGILIFVSGYTAILCRFGLMGEELTGKTAFAGPVTNIIIAIISLFTRAFLFGNPLVNTILLEIFAFNSYVAFFNLIPIPPLDGIKVLRWNKLAWGVAILISFLLTFLVRRS</sequence>
<organism evidence="2 3">
    <name type="scientific">Stygiolobus azoricus</name>
    <dbReference type="NCBI Taxonomy" id="41675"/>
    <lineage>
        <taxon>Archaea</taxon>
        <taxon>Thermoproteota</taxon>
        <taxon>Thermoprotei</taxon>
        <taxon>Sulfolobales</taxon>
        <taxon>Sulfolobaceae</taxon>
        <taxon>Stygiolobus</taxon>
    </lineage>
</organism>
<dbReference type="Proteomes" id="UP000423396">
    <property type="component" value="Chromosome"/>
</dbReference>
<dbReference type="PANTHER" id="PTHR35864">
    <property type="entry name" value="ZINC METALLOPROTEASE MJ0611-RELATED"/>
    <property type="match status" value="1"/>
</dbReference>
<protein>
    <submittedName>
        <fullName evidence="2">Peptidase M50</fullName>
    </submittedName>
</protein>
<name>A0A650CRJ7_9CREN</name>
<gene>
    <name evidence="2" type="ORF">D1868_02820</name>
</gene>
<dbReference type="GeneID" id="42797970"/>
<evidence type="ECO:0000313" key="2">
    <source>
        <dbReference type="EMBL" id="QGR20481.1"/>
    </source>
</evidence>
<feature type="transmembrane region" description="Helical" evidence="1">
    <location>
        <begin position="7"/>
        <end position="24"/>
    </location>
</feature>
<reference evidence="2 3" key="1">
    <citation type="submission" date="2019-10" db="EMBL/GenBank/DDBJ databases">
        <title>Genome Sequences from Six Type Strain Members of the Archaeal Family Sulfolobaceae: Acidianus ambivalens, Acidianus infernus, Metallosphaera prunae, Stygiolobus azoricus, Sulfolobus metallicus, and Sulfurisphaera ohwakuensis.</title>
        <authorList>
            <person name="Counts J.A."/>
            <person name="Kelly R.M."/>
        </authorList>
    </citation>
    <scope>NUCLEOTIDE SEQUENCE [LARGE SCALE GENOMIC DNA]</scope>
    <source>
        <strain evidence="2 3">FC6</strain>
    </source>
</reference>
<proteinExistence type="predicted"/>
<feature type="transmembrane region" description="Helical" evidence="1">
    <location>
        <begin position="175"/>
        <end position="191"/>
    </location>
</feature>
<dbReference type="KEGG" id="sazo:D1868_02820"/>
<dbReference type="OrthoDB" id="86131at2157"/>
<keyword evidence="1" id="KW-0812">Transmembrane</keyword>
<keyword evidence="3" id="KW-1185">Reference proteome</keyword>
<dbReference type="InterPro" id="IPR052348">
    <property type="entry name" value="Metallopeptidase_M50B"/>
</dbReference>
<keyword evidence="1" id="KW-1133">Transmembrane helix</keyword>
<dbReference type="PANTHER" id="PTHR35864:SF1">
    <property type="entry name" value="ZINC METALLOPROTEASE YWHC-RELATED"/>
    <property type="match status" value="1"/>
</dbReference>
<evidence type="ECO:0000256" key="1">
    <source>
        <dbReference type="SAM" id="Phobius"/>
    </source>
</evidence>
<feature type="transmembrane region" description="Helical" evidence="1">
    <location>
        <begin position="113"/>
        <end position="135"/>
    </location>
</feature>
<feature type="transmembrane region" description="Helical" evidence="1">
    <location>
        <begin position="142"/>
        <end position="163"/>
    </location>
</feature>
<feature type="transmembrane region" description="Helical" evidence="1">
    <location>
        <begin position="69"/>
        <end position="93"/>
    </location>
</feature>
<keyword evidence="1" id="KW-0472">Membrane</keyword>
<dbReference type="RefSeq" id="WP_156007931.1">
    <property type="nucleotide sequence ID" value="NZ_CP045483.1"/>
</dbReference>